<protein>
    <submittedName>
        <fullName evidence="12">M14 family metallopeptidase</fullName>
    </submittedName>
</protein>
<keyword evidence="5" id="KW-0378">Hydrolase</keyword>
<evidence type="ECO:0000256" key="8">
    <source>
        <dbReference type="PROSITE-ProRule" id="PRU01379"/>
    </source>
</evidence>
<proteinExistence type="inferred from homology"/>
<dbReference type="PROSITE" id="PS51782">
    <property type="entry name" value="LYSM"/>
    <property type="match status" value="2"/>
</dbReference>
<dbReference type="SMART" id="SM00257">
    <property type="entry name" value="LysM"/>
    <property type="match status" value="2"/>
</dbReference>
<dbReference type="EMBL" id="JBHUEM010000009">
    <property type="protein sequence ID" value="MFD1736538.1"/>
    <property type="molecule type" value="Genomic_DNA"/>
</dbReference>
<dbReference type="InterPro" id="IPR000834">
    <property type="entry name" value="Peptidase_M14"/>
</dbReference>
<dbReference type="RefSeq" id="WP_377927699.1">
    <property type="nucleotide sequence ID" value="NZ_JBHUEM010000009.1"/>
</dbReference>
<comment type="similarity">
    <text evidence="2 8">Belongs to the peptidase M14 family.</text>
</comment>
<keyword evidence="7" id="KW-0482">Metalloprotease</keyword>
<feature type="domain" description="LysM" evidence="10">
    <location>
        <begin position="1"/>
        <end position="44"/>
    </location>
</feature>
<dbReference type="SMART" id="SM00631">
    <property type="entry name" value="Zn_pept"/>
    <property type="match status" value="1"/>
</dbReference>
<feature type="active site" description="Proton donor/acceptor" evidence="8">
    <location>
        <position position="366"/>
    </location>
</feature>
<comment type="caution">
    <text evidence="12">The sequence shown here is derived from an EMBL/GenBank/DDBJ whole genome shotgun (WGS) entry which is preliminary data.</text>
</comment>
<evidence type="ECO:0000256" key="2">
    <source>
        <dbReference type="ARBA" id="ARBA00005988"/>
    </source>
</evidence>
<name>A0ABW4LPC9_9BACI</name>
<keyword evidence="3" id="KW-0645">Protease</keyword>
<dbReference type="Gene3D" id="3.10.350.10">
    <property type="entry name" value="LysM domain"/>
    <property type="match status" value="2"/>
</dbReference>
<organism evidence="12 13">
    <name type="scientific">Bacillus salitolerans</name>
    <dbReference type="NCBI Taxonomy" id="1437434"/>
    <lineage>
        <taxon>Bacteria</taxon>
        <taxon>Bacillati</taxon>
        <taxon>Bacillota</taxon>
        <taxon>Bacilli</taxon>
        <taxon>Bacillales</taxon>
        <taxon>Bacillaceae</taxon>
        <taxon>Bacillus</taxon>
    </lineage>
</organism>
<gene>
    <name evidence="12" type="ORF">ACFSCX_08165</name>
</gene>
<dbReference type="InterPro" id="IPR034274">
    <property type="entry name" value="ENP1_M14_CPD"/>
</dbReference>
<dbReference type="InterPro" id="IPR018392">
    <property type="entry name" value="LysM"/>
</dbReference>
<evidence type="ECO:0000256" key="3">
    <source>
        <dbReference type="ARBA" id="ARBA00022670"/>
    </source>
</evidence>
<evidence type="ECO:0000256" key="6">
    <source>
        <dbReference type="ARBA" id="ARBA00022833"/>
    </source>
</evidence>
<evidence type="ECO:0000256" key="9">
    <source>
        <dbReference type="SAM" id="MobiDB-lite"/>
    </source>
</evidence>
<feature type="region of interest" description="Disordered" evidence="9">
    <location>
        <begin position="263"/>
        <end position="282"/>
    </location>
</feature>
<evidence type="ECO:0000313" key="12">
    <source>
        <dbReference type="EMBL" id="MFD1736538.1"/>
    </source>
</evidence>
<dbReference type="CDD" id="cd00118">
    <property type="entry name" value="LysM"/>
    <property type="match status" value="2"/>
</dbReference>
<dbReference type="SUPFAM" id="SSF54106">
    <property type="entry name" value="LysM domain"/>
    <property type="match status" value="1"/>
</dbReference>
<dbReference type="InterPro" id="IPR036779">
    <property type="entry name" value="LysM_dom_sf"/>
</dbReference>
<comment type="cofactor">
    <cofactor evidence="1">
        <name>Zn(2+)</name>
        <dbReference type="ChEBI" id="CHEBI:29105"/>
    </cofactor>
</comment>
<dbReference type="CDD" id="cd06229">
    <property type="entry name" value="M14_Endopeptidase_I"/>
    <property type="match status" value="1"/>
</dbReference>
<dbReference type="PANTHER" id="PTHR11705">
    <property type="entry name" value="PROTEASE FAMILY M14 CARBOXYPEPTIDASE A,B"/>
    <property type="match status" value="1"/>
</dbReference>
<evidence type="ECO:0000256" key="5">
    <source>
        <dbReference type="ARBA" id="ARBA00022801"/>
    </source>
</evidence>
<dbReference type="PROSITE" id="PS52035">
    <property type="entry name" value="PEPTIDASE_M14"/>
    <property type="match status" value="1"/>
</dbReference>
<sequence length="397" mass="44931">MKVTVRQGDTLFYYSQLYEVPLYLLIQSNHVDPMNLKIGSEVYIPGFVKNKYVISAGDNLAAIAQNRNTSLDALILLNPTINPNELQTGQHIFVPTRVTDSLVKGKQEYDYPTLVTDIQRLRTVFPFIKVHSIGKSVLNKDLYEIKIGTGDKHIHINGSFHANEWITTSVIMQFVNDYLLALTNFGSINGHQMEPYFHKVTLSIVPMVNPDGVDLVLNGLPEKAAYHSEVLEINGGSHDFRNWKANIRGVDLNNQYPSYWEIEKGRKEPKSPAPRDYPGDAPLSEPESIAIAELTKTSDFSMVVAFHTQGKEIYWGYLNHEPPIAESIVNEFERVSGYKAVKDIDSHAGFRDWFILTYRRPGYTVELGEGVNPLPISQFDEIYKQSIGIFLASLYMI</sequence>
<keyword evidence="4" id="KW-0479">Metal-binding</keyword>
<keyword evidence="6" id="KW-0862">Zinc</keyword>
<dbReference type="Pfam" id="PF00246">
    <property type="entry name" value="Peptidase_M14"/>
    <property type="match status" value="1"/>
</dbReference>
<dbReference type="SUPFAM" id="SSF53187">
    <property type="entry name" value="Zn-dependent exopeptidases"/>
    <property type="match status" value="1"/>
</dbReference>
<accession>A0ABW4LPC9</accession>
<dbReference type="Gene3D" id="3.40.630.10">
    <property type="entry name" value="Zn peptidases"/>
    <property type="match status" value="1"/>
</dbReference>
<evidence type="ECO:0000313" key="13">
    <source>
        <dbReference type="Proteomes" id="UP001597214"/>
    </source>
</evidence>
<evidence type="ECO:0000259" key="11">
    <source>
        <dbReference type="PROSITE" id="PS52035"/>
    </source>
</evidence>
<evidence type="ECO:0000256" key="1">
    <source>
        <dbReference type="ARBA" id="ARBA00001947"/>
    </source>
</evidence>
<dbReference type="PROSITE" id="PS00132">
    <property type="entry name" value="CARBOXYPEPT_ZN_1"/>
    <property type="match status" value="1"/>
</dbReference>
<dbReference type="InterPro" id="IPR057246">
    <property type="entry name" value="CARBOXYPEPT_ZN_1"/>
</dbReference>
<feature type="domain" description="LysM" evidence="10">
    <location>
        <begin position="50"/>
        <end position="94"/>
    </location>
</feature>
<evidence type="ECO:0000256" key="4">
    <source>
        <dbReference type="ARBA" id="ARBA00022723"/>
    </source>
</evidence>
<feature type="domain" description="Peptidase M14" evidence="11">
    <location>
        <begin position="107"/>
        <end position="394"/>
    </location>
</feature>
<reference evidence="13" key="1">
    <citation type="journal article" date="2019" name="Int. J. Syst. Evol. Microbiol.">
        <title>The Global Catalogue of Microorganisms (GCM) 10K type strain sequencing project: providing services to taxonomists for standard genome sequencing and annotation.</title>
        <authorList>
            <consortium name="The Broad Institute Genomics Platform"/>
            <consortium name="The Broad Institute Genome Sequencing Center for Infectious Disease"/>
            <person name="Wu L."/>
            <person name="Ma J."/>
        </authorList>
    </citation>
    <scope>NUCLEOTIDE SEQUENCE [LARGE SCALE GENOMIC DNA]</scope>
    <source>
        <strain evidence="13">CCUG 49339</strain>
    </source>
</reference>
<keyword evidence="13" id="KW-1185">Reference proteome</keyword>
<dbReference type="Pfam" id="PF01476">
    <property type="entry name" value="LysM"/>
    <property type="match status" value="2"/>
</dbReference>
<evidence type="ECO:0000256" key="7">
    <source>
        <dbReference type="ARBA" id="ARBA00023049"/>
    </source>
</evidence>
<evidence type="ECO:0000259" key="10">
    <source>
        <dbReference type="PROSITE" id="PS51782"/>
    </source>
</evidence>
<dbReference type="PANTHER" id="PTHR11705:SF143">
    <property type="entry name" value="SLL0236 PROTEIN"/>
    <property type="match status" value="1"/>
</dbReference>
<dbReference type="Proteomes" id="UP001597214">
    <property type="component" value="Unassembled WGS sequence"/>
</dbReference>